<dbReference type="Proteomes" id="UP001377337">
    <property type="component" value="Chromosome"/>
</dbReference>
<evidence type="ECO:0000313" key="2">
    <source>
        <dbReference type="EMBL" id="WXB96878.1"/>
    </source>
</evidence>
<gene>
    <name evidence="2" type="ORF">WCV65_20505</name>
</gene>
<reference evidence="2 3" key="1">
    <citation type="submission" date="2024-02" db="EMBL/GenBank/DDBJ databases">
        <title>Seven novel Bacillus-like species.</title>
        <authorList>
            <person name="Liu G."/>
        </authorList>
    </citation>
    <scope>NUCLEOTIDE SEQUENCE [LARGE SCALE GENOMIC DNA]</scope>
    <source>
        <strain evidence="2 3">FJAT-52054</strain>
    </source>
</reference>
<evidence type="ECO:0000313" key="3">
    <source>
        <dbReference type="Proteomes" id="UP001377337"/>
    </source>
</evidence>
<organism evidence="2 3">
    <name type="scientific">Metabacillus sediminis</name>
    <dbReference type="NCBI Taxonomy" id="3117746"/>
    <lineage>
        <taxon>Bacteria</taxon>
        <taxon>Bacillati</taxon>
        <taxon>Bacillota</taxon>
        <taxon>Bacilli</taxon>
        <taxon>Bacillales</taxon>
        <taxon>Bacillaceae</taxon>
        <taxon>Metabacillus</taxon>
    </lineage>
</organism>
<name>A0ABZ2NGL4_9BACI</name>
<dbReference type="RefSeq" id="WP_338779030.1">
    <property type="nucleotide sequence ID" value="NZ_CP147407.1"/>
</dbReference>
<keyword evidence="3" id="KW-1185">Reference proteome</keyword>
<keyword evidence="1" id="KW-0812">Transmembrane</keyword>
<keyword evidence="1" id="KW-1133">Transmembrane helix</keyword>
<proteinExistence type="predicted"/>
<dbReference type="EMBL" id="CP147407">
    <property type="protein sequence ID" value="WXB96878.1"/>
    <property type="molecule type" value="Genomic_DNA"/>
</dbReference>
<keyword evidence="1" id="KW-0472">Membrane</keyword>
<protein>
    <submittedName>
        <fullName evidence="2">Uncharacterized protein</fullName>
    </submittedName>
</protein>
<accession>A0ABZ2NGL4</accession>
<evidence type="ECO:0000256" key="1">
    <source>
        <dbReference type="SAM" id="Phobius"/>
    </source>
</evidence>
<feature type="transmembrane region" description="Helical" evidence="1">
    <location>
        <begin position="21"/>
        <end position="46"/>
    </location>
</feature>
<sequence>MERTFRTAADLVYKQPEFIRYSLFIILGAAILMSGYGLGCLAGILLF</sequence>